<dbReference type="GeneID" id="87832621"/>
<feature type="compositionally biased region" description="Basic residues" evidence="1">
    <location>
        <begin position="326"/>
        <end position="336"/>
    </location>
</feature>
<feature type="region of interest" description="Disordered" evidence="1">
    <location>
        <begin position="457"/>
        <end position="476"/>
    </location>
</feature>
<feature type="compositionally biased region" description="Polar residues" evidence="1">
    <location>
        <begin position="364"/>
        <end position="377"/>
    </location>
</feature>
<dbReference type="Proteomes" id="UP001302602">
    <property type="component" value="Unassembled WGS sequence"/>
</dbReference>
<comment type="caution">
    <text evidence="2">The sequence shown here is derived from an EMBL/GenBank/DDBJ whole genome shotgun (WGS) entry which is preliminary data.</text>
</comment>
<sequence>MSHPASQQSGPKRHVLHRQPRVPSLNRKRESAEETTRAIEITGAAAELRHSGPQSVEAASSHVARYSTSLHAPHDRCSHTIPSAFAAHSFEWETETLFEPGTCTPPLDSVSYPCPFRKRNPARFNFRDHEDCARGPFSSVLELIHHIRNQHRRQPIRHQCRRCKHGFGSEMELEQHSLLPREQMCEVISLSLDDPEDGITDEMARTLVTAEYAPEGVWSWEKIWHWVFPNDSDVPDPDFPPYVELVDVEQAFDEGQQTLKASLREKLKLLLPEPIGDDYLSFLTGQLELVFEIHRVNVLKPFMGRSWAIPSRETPRASQAVQQQKTTRKPNRRSRRSTMLQALYRNPNTSETAEVPPSLRHSRTGSTKRTSLLSNDQSAHRITKPHTQFPAAPASPSKCLASDDPAPPPHDPAYTSKLDPNPRDSRDSGIGMPCEACDEPDACRCHGALASELPLAKLGDHDDSPKRHHHQHEHGHGVVHIQEYLNRQHQATEPPECRIGSAADTPCTTKSPCTTTTGTLGLEKERVYCIHRPRLSLDTNSVPPTHIPDLPRANGVLAEASVTSMSAGGRFSPESFKQRVLRGRLMSG</sequence>
<protein>
    <recommendedName>
        <fullName evidence="4">C2H2-type domain-containing protein</fullName>
    </recommendedName>
</protein>
<feature type="compositionally biased region" description="Basic and acidic residues" evidence="1">
    <location>
        <begin position="27"/>
        <end position="36"/>
    </location>
</feature>
<dbReference type="PANTHER" id="PTHR38166">
    <property type="entry name" value="C2H2-TYPE DOMAIN-CONTAINING PROTEIN-RELATED"/>
    <property type="match status" value="1"/>
</dbReference>
<evidence type="ECO:0000256" key="1">
    <source>
        <dbReference type="SAM" id="MobiDB-lite"/>
    </source>
</evidence>
<feature type="compositionally biased region" description="Basic residues" evidence="1">
    <location>
        <begin position="11"/>
        <end position="20"/>
    </location>
</feature>
<dbReference type="RefSeq" id="XP_062651803.1">
    <property type="nucleotide sequence ID" value="XM_062795853.1"/>
</dbReference>
<reference evidence="2" key="2">
    <citation type="submission" date="2023-05" db="EMBL/GenBank/DDBJ databases">
        <authorList>
            <consortium name="Lawrence Berkeley National Laboratory"/>
            <person name="Steindorff A."/>
            <person name="Hensen N."/>
            <person name="Bonometti L."/>
            <person name="Westerberg I."/>
            <person name="Brannstrom I.O."/>
            <person name="Guillou S."/>
            <person name="Cros-Aarteil S."/>
            <person name="Calhoun S."/>
            <person name="Haridas S."/>
            <person name="Kuo A."/>
            <person name="Mondo S."/>
            <person name="Pangilinan J."/>
            <person name="Riley R."/>
            <person name="Labutti K."/>
            <person name="Andreopoulos B."/>
            <person name="Lipzen A."/>
            <person name="Chen C."/>
            <person name="Yanf M."/>
            <person name="Daum C."/>
            <person name="Ng V."/>
            <person name="Clum A."/>
            <person name="Ohm R."/>
            <person name="Martin F."/>
            <person name="Silar P."/>
            <person name="Natvig D."/>
            <person name="Lalanne C."/>
            <person name="Gautier V."/>
            <person name="Ament-Velasquez S.L."/>
            <person name="Kruys A."/>
            <person name="Hutchinson M.I."/>
            <person name="Powell A.J."/>
            <person name="Barry K."/>
            <person name="Miller A.N."/>
            <person name="Grigoriev I.V."/>
            <person name="Debuchy R."/>
            <person name="Gladieux P."/>
            <person name="Thoren M.H."/>
            <person name="Johannesson H."/>
        </authorList>
    </citation>
    <scope>NUCLEOTIDE SEQUENCE</scope>
    <source>
        <strain evidence="2">CBS 731.68</strain>
    </source>
</reference>
<feature type="region of interest" description="Disordered" evidence="1">
    <location>
        <begin position="311"/>
        <end position="432"/>
    </location>
</feature>
<evidence type="ECO:0000313" key="2">
    <source>
        <dbReference type="EMBL" id="KAK4128032.1"/>
    </source>
</evidence>
<feature type="region of interest" description="Disordered" evidence="1">
    <location>
        <begin position="1"/>
        <end position="36"/>
    </location>
</feature>
<evidence type="ECO:0008006" key="4">
    <source>
        <dbReference type="Google" id="ProtNLM"/>
    </source>
</evidence>
<accession>A0AAN6Z7L6</accession>
<gene>
    <name evidence="2" type="ORF">N657DRAFT_675876</name>
</gene>
<dbReference type="PANTHER" id="PTHR38166:SF1">
    <property type="entry name" value="C2H2-TYPE DOMAIN-CONTAINING PROTEIN"/>
    <property type="match status" value="1"/>
</dbReference>
<feature type="compositionally biased region" description="Polar residues" evidence="1">
    <location>
        <begin position="1"/>
        <end position="10"/>
    </location>
</feature>
<feature type="compositionally biased region" description="Polar residues" evidence="1">
    <location>
        <begin position="316"/>
        <end position="325"/>
    </location>
</feature>
<reference evidence="2" key="1">
    <citation type="journal article" date="2023" name="Mol. Phylogenet. Evol.">
        <title>Genome-scale phylogeny and comparative genomics of the fungal order Sordariales.</title>
        <authorList>
            <person name="Hensen N."/>
            <person name="Bonometti L."/>
            <person name="Westerberg I."/>
            <person name="Brannstrom I.O."/>
            <person name="Guillou S."/>
            <person name="Cros-Aarteil S."/>
            <person name="Calhoun S."/>
            <person name="Haridas S."/>
            <person name="Kuo A."/>
            <person name="Mondo S."/>
            <person name="Pangilinan J."/>
            <person name="Riley R."/>
            <person name="LaButti K."/>
            <person name="Andreopoulos B."/>
            <person name="Lipzen A."/>
            <person name="Chen C."/>
            <person name="Yan M."/>
            <person name="Daum C."/>
            <person name="Ng V."/>
            <person name="Clum A."/>
            <person name="Steindorff A."/>
            <person name="Ohm R.A."/>
            <person name="Martin F."/>
            <person name="Silar P."/>
            <person name="Natvig D.O."/>
            <person name="Lalanne C."/>
            <person name="Gautier V."/>
            <person name="Ament-Velasquez S.L."/>
            <person name="Kruys A."/>
            <person name="Hutchinson M.I."/>
            <person name="Powell A.J."/>
            <person name="Barry K."/>
            <person name="Miller A.N."/>
            <person name="Grigoriev I.V."/>
            <person name="Debuchy R."/>
            <person name="Gladieux P."/>
            <person name="Hiltunen Thoren M."/>
            <person name="Johannesson H."/>
        </authorList>
    </citation>
    <scope>NUCLEOTIDE SEQUENCE</scope>
    <source>
        <strain evidence="2">CBS 731.68</strain>
    </source>
</reference>
<dbReference type="AlphaFoldDB" id="A0AAN6Z7L6"/>
<name>A0AAN6Z7L6_9PEZI</name>
<evidence type="ECO:0000313" key="3">
    <source>
        <dbReference type="Proteomes" id="UP001302602"/>
    </source>
</evidence>
<dbReference type="EMBL" id="MU853223">
    <property type="protein sequence ID" value="KAK4128032.1"/>
    <property type="molecule type" value="Genomic_DNA"/>
</dbReference>
<keyword evidence="3" id="KW-1185">Reference proteome</keyword>
<proteinExistence type="predicted"/>
<organism evidence="2 3">
    <name type="scientific">Parathielavia appendiculata</name>
    <dbReference type="NCBI Taxonomy" id="2587402"/>
    <lineage>
        <taxon>Eukaryota</taxon>
        <taxon>Fungi</taxon>
        <taxon>Dikarya</taxon>
        <taxon>Ascomycota</taxon>
        <taxon>Pezizomycotina</taxon>
        <taxon>Sordariomycetes</taxon>
        <taxon>Sordariomycetidae</taxon>
        <taxon>Sordariales</taxon>
        <taxon>Chaetomiaceae</taxon>
        <taxon>Parathielavia</taxon>
    </lineage>
</organism>